<feature type="compositionally biased region" description="Basic and acidic residues" evidence="1">
    <location>
        <begin position="289"/>
        <end position="307"/>
    </location>
</feature>
<dbReference type="Proteomes" id="UP001597326">
    <property type="component" value="Unassembled WGS sequence"/>
</dbReference>
<feature type="domain" description="Phospholipid/glycerol acyltransferase" evidence="2">
    <location>
        <begin position="38"/>
        <end position="145"/>
    </location>
</feature>
<keyword evidence="4" id="KW-1185">Reference proteome</keyword>
<keyword evidence="3" id="KW-0012">Acyltransferase</keyword>
<dbReference type="GO" id="GO:0016746">
    <property type="term" value="F:acyltransferase activity"/>
    <property type="evidence" value="ECO:0007669"/>
    <property type="project" value="UniProtKB-KW"/>
</dbReference>
<name>A0ABW4RSH5_9ACTN</name>
<sequence>MTEAPGTLARVRQAVSQAADQVGPHLEGAEHIPSEGGAILAFNNVSPLEWLRTQVDGRRITFVAEDAAPAGLRSWLSRRGRGARWPQETDEFGDARRLLEAGELLGVFPEGPRSPDGDLYRGQPFTARLALAHPVPLVPAAVLVDRSALGRAVAPRIRIGAPLDIERFRGLAEHEWAVQAVTDLLMEAIAELSGQTYHDVPSGERRVALHEQRRRASAEVKEQAARRRAQEAARVEQRRADRAAEAAELAQARMLAAQAAADHARRAAEADRRRREQVRQVRMPAAPERAPRDLRAPVEHRPEAERD</sequence>
<organism evidence="3 4">
    <name type="scientific">Luteococcus peritonei</name>
    <dbReference type="NCBI Taxonomy" id="88874"/>
    <lineage>
        <taxon>Bacteria</taxon>
        <taxon>Bacillati</taxon>
        <taxon>Actinomycetota</taxon>
        <taxon>Actinomycetes</taxon>
        <taxon>Propionibacteriales</taxon>
        <taxon>Propionibacteriaceae</taxon>
        <taxon>Luteococcus</taxon>
    </lineage>
</organism>
<evidence type="ECO:0000256" key="1">
    <source>
        <dbReference type="SAM" id="MobiDB-lite"/>
    </source>
</evidence>
<dbReference type="SUPFAM" id="SSF69593">
    <property type="entry name" value="Glycerol-3-phosphate (1)-acyltransferase"/>
    <property type="match status" value="1"/>
</dbReference>
<evidence type="ECO:0000259" key="2">
    <source>
        <dbReference type="SMART" id="SM00563"/>
    </source>
</evidence>
<dbReference type="EMBL" id="JBHUFZ010000001">
    <property type="protein sequence ID" value="MFD1888623.1"/>
    <property type="molecule type" value="Genomic_DNA"/>
</dbReference>
<dbReference type="Pfam" id="PF01553">
    <property type="entry name" value="Acyltransferase"/>
    <property type="match status" value="1"/>
</dbReference>
<feature type="compositionally biased region" description="Basic and acidic residues" evidence="1">
    <location>
        <begin position="262"/>
        <end position="279"/>
    </location>
</feature>
<dbReference type="CDD" id="cd07989">
    <property type="entry name" value="LPLAT_AGPAT-like"/>
    <property type="match status" value="1"/>
</dbReference>
<dbReference type="SMART" id="SM00563">
    <property type="entry name" value="PlsC"/>
    <property type="match status" value="1"/>
</dbReference>
<dbReference type="RefSeq" id="WP_343871691.1">
    <property type="nucleotide sequence ID" value="NZ_BAAAIX010000001.1"/>
</dbReference>
<dbReference type="InterPro" id="IPR002123">
    <property type="entry name" value="Plipid/glycerol_acylTrfase"/>
</dbReference>
<accession>A0ABW4RSH5</accession>
<keyword evidence="3" id="KW-0808">Transferase</keyword>
<evidence type="ECO:0000313" key="4">
    <source>
        <dbReference type="Proteomes" id="UP001597326"/>
    </source>
</evidence>
<comment type="caution">
    <text evidence="3">The sequence shown here is derived from an EMBL/GenBank/DDBJ whole genome shotgun (WGS) entry which is preliminary data.</text>
</comment>
<feature type="region of interest" description="Disordered" evidence="1">
    <location>
        <begin position="259"/>
        <end position="307"/>
    </location>
</feature>
<protein>
    <submittedName>
        <fullName evidence="3">Lysophospholipid acyltransferase family protein</fullName>
    </submittedName>
</protein>
<proteinExistence type="predicted"/>
<evidence type="ECO:0000313" key="3">
    <source>
        <dbReference type="EMBL" id="MFD1888623.1"/>
    </source>
</evidence>
<reference evidence="4" key="1">
    <citation type="journal article" date="2019" name="Int. J. Syst. Evol. Microbiol.">
        <title>The Global Catalogue of Microorganisms (GCM) 10K type strain sequencing project: providing services to taxonomists for standard genome sequencing and annotation.</title>
        <authorList>
            <consortium name="The Broad Institute Genomics Platform"/>
            <consortium name="The Broad Institute Genome Sequencing Center for Infectious Disease"/>
            <person name="Wu L."/>
            <person name="Ma J."/>
        </authorList>
    </citation>
    <scope>NUCLEOTIDE SEQUENCE [LARGE SCALE GENOMIC DNA]</scope>
    <source>
        <strain evidence="4">CAIM 431</strain>
    </source>
</reference>
<feature type="region of interest" description="Disordered" evidence="1">
    <location>
        <begin position="211"/>
        <end position="237"/>
    </location>
</feature>
<gene>
    <name evidence="3" type="ORF">ACFSCS_00270</name>
</gene>